<dbReference type="Proteomes" id="UP000019804">
    <property type="component" value="Unassembled WGS sequence"/>
</dbReference>
<organism evidence="1 2">
    <name type="scientific">Aspergillus ruber (strain CBS 135680)</name>
    <dbReference type="NCBI Taxonomy" id="1388766"/>
    <lineage>
        <taxon>Eukaryota</taxon>
        <taxon>Fungi</taxon>
        <taxon>Dikarya</taxon>
        <taxon>Ascomycota</taxon>
        <taxon>Pezizomycotina</taxon>
        <taxon>Eurotiomycetes</taxon>
        <taxon>Eurotiomycetidae</taxon>
        <taxon>Eurotiales</taxon>
        <taxon>Aspergillaceae</taxon>
        <taxon>Aspergillus</taxon>
        <taxon>Aspergillus subgen. Aspergillus</taxon>
    </lineage>
</organism>
<dbReference type="RefSeq" id="XP_040642328.1">
    <property type="nucleotide sequence ID" value="XM_040780964.1"/>
</dbReference>
<proteinExistence type="predicted"/>
<evidence type="ECO:0000313" key="2">
    <source>
        <dbReference type="Proteomes" id="UP000019804"/>
    </source>
</evidence>
<keyword evidence="2" id="KW-1185">Reference proteome</keyword>
<dbReference type="GeneID" id="63696088"/>
<protein>
    <recommendedName>
        <fullName evidence="3">Berberine/berberine-like domain-containing protein</fullName>
    </recommendedName>
</protein>
<gene>
    <name evidence="1" type="ORF">EURHEDRAFT_408979</name>
</gene>
<dbReference type="AlphaFoldDB" id="A0A017SQV6"/>
<dbReference type="HOGENOM" id="CLU_2885402_0_0_1"/>
<dbReference type="EMBL" id="KK088413">
    <property type="protein sequence ID" value="EYE98640.1"/>
    <property type="molecule type" value="Genomic_DNA"/>
</dbReference>
<evidence type="ECO:0000313" key="1">
    <source>
        <dbReference type="EMBL" id="EYE98640.1"/>
    </source>
</evidence>
<reference evidence="2" key="1">
    <citation type="journal article" date="2014" name="Nat. Commun.">
        <title>Genomic adaptations of the halophilic Dead Sea filamentous fungus Eurotium rubrum.</title>
        <authorList>
            <person name="Kis-Papo T."/>
            <person name="Weig A.R."/>
            <person name="Riley R."/>
            <person name="Persoh D."/>
            <person name="Salamov A."/>
            <person name="Sun H."/>
            <person name="Lipzen A."/>
            <person name="Wasser S.P."/>
            <person name="Rambold G."/>
            <person name="Grigoriev I.V."/>
            <person name="Nevo E."/>
        </authorList>
    </citation>
    <scope>NUCLEOTIDE SEQUENCE [LARGE SCALE GENOMIC DNA]</scope>
    <source>
        <strain evidence="2">CBS 135680</strain>
    </source>
</reference>
<evidence type="ECO:0008006" key="3">
    <source>
        <dbReference type="Google" id="ProtNLM"/>
    </source>
</evidence>
<sequence>MAAIRPRTVGVCLGESCDFSAMSDSWFWGESNIQQLMGVRHKWDPKQYLIAAHYWQKDANLHR</sequence>
<name>A0A017SQV6_ASPRC</name>
<accession>A0A017SQV6</accession>